<dbReference type="GO" id="GO:0016757">
    <property type="term" value="F:glycosyltransferase activity"/>
    <property type="evidence" value="ECO:0007669"/>
    <property type="project" value="InterPro"/>
</dbReference>
<dbReference type="SUPFAM" id="SSF53756">
    <property type="entry name" value="UDP-Glycosyltransferase/glycogen phosphorylase"/>
    <property type="match status" value="1"/>
</dbReference>
<dbReference type="Pfam" id="PF00534">
    <property type="entry name" value="Glycos_transf_1"/>
    <property type="match status" value="1"/>
</dbReference>
<dbReference type="AlphaFoldDB" id="A0A1F4ZC37"/>
<dbReference type="Proteomes" id="UP000177080">
    <property type="component" value="Unassembled WGS sequence"/>
</dbReference>
<evidence type="ECO:0000259" key="2">
    <source>
        <dbReference type="Pfam" id="PF00534"/>
    </source>
</evidence>
<dbReference type="PANTHER" id="PTHR46401">
    <property type="entry name" value="GLYCOSYLTRANSFERASE WBBK-RELATED"/>
    <property type="match status" value="1"/>
</dbReference>
<evidence type="ECO:0000256" key="1">
    <source>
        <dbReference type="ARBA" id="ARBA00022679"/>
    </source>
</evidence>
<sequence length="371" mass="42073">MLIGIDANEANLTPNRVGINQYAFDLLHALYDLKTSHSYVIYLKTSPLEDLPKERKNWSYRVIPFPMAWTQTRLPFDLYTHNPKPDVFFSMTHYAPRWSSTPTVVAIMDLGFLKTPEQFTLQDFNQLKSWTEYSVKQATRIVTISEHSKKDIISAYHIDPSKITVTYPGYDQKLFKPTLNSDVLKKYGIKEPYFLFLSSLKPSKNIEGLIRAFYNLEPRTYNLVIAGKKAWLYDKIFSLVKELNLEKRVIFTGFVEESEVPVLMTHAAAFVMPSFFEGFGIPVLEAMACGSPVVVSKIASLPEVAGPAGIYVDPHNISSIVSGLQTAISPEREGFVKKGLERVKLFSWDTCARQTLICLQTATENHSPPKK</sequence>
<organism evidence="4 5">
    <name type="scientific">Candidatus Amesbacteria bacterium RIFCSPLOWO2_01_FULL_48_25</name>
    <dbReference type="NCBI Taxonomy" id="1797259"/>
    <lineage>
        <taxon>Bacteria</taxon>
        <taxon>Candidatus Amesiibacteriota</taxon>
    </lineage>
</organism>
<evidence type="ECO:0000259" key="3">
    <source>
        <dbReference type="Pfam" id="PF13439"/>
    </source>
</evidence>
<dbReference type="GO" id="GO:0009103">
    <property type="term" value="P:lipopolysaccharide biosynthetic process"/>
    <property type="evidence" value="ECO:0007669"/>
    <property type="project" value="TreeGrafter"/>
</dbReference>
<evidence type="ECO:0000313" key="5">
    <source>
        <dbReference type="Proteomes" id="UP000177080"/>
    </source>
</evidence>
<reference evidence="4 5" key="1">
    <citation type="journal article" date="2016" name="Nat. Commun.">
        <title>Thousands of microbial genomes shed light on interconnected biogeochemical processes in an aquifer system.</title>
        <authorList>
            <person name="Anantharaman K."/>
            <person name="Brown C.T."/>
            <person name="Hug L.A."/>
            <person name="Sharon I."/>
            <person name="Castelle C.J."/>
            <person name="Probst A.J."/>
            <person name="Thomas B.C."/>
            <person name="Singh A."/>
            <person name="Wilkins M.J."/>
            <person name="Karaoz U."/>
            <person name="Brodie E.L."/>
            <person name="Williams K.H."/>
            <person name="Hubbard S.S."/>
            <person name="Banfield J.F."/>
        </authorList>
    </citation>
    <scope>NUCLEOTIDE SEQUENCE [LARGE SCALE GENOMIC DNA]</scope>
</reference>
<comment type="caution">
    <text evidence="4">The sequence shown here is derived from an EMBL/GenBank/DDBJ whole genome shotgun (WGS) entry which is preliminary data.</text>
</comment>
<dbReference type="Gene3D" id="3.40.50.2000">
    <property type="entry name" value="Glycogen Phosphorylase B"/>
    <property type="match status" value="2"/>
</dbReference>
<evidence type="ECO:0000313" key="4">
    <source>
        <dbReference type="EMBL" id="OGD03466.1"/>
    </source>
</evidence>
<accession>A0A1F4ZC37</accession>
<feature type="domain" description="Glycosyltransferase subfamily 4-like N-terminal" evidence="3">
    <location>
        <begin position="58"/>
        <end position="171"/>
    </location>
</feature>
<keyword evidence="1" id="KW-0808">Transferase</keyword>
<evidence type="ECO:0008006" key="6">
    <source>
        <dbReference type="Google" id="ProtNLM"/>
    </source>
</evidence>
<name>A0A1F4ZC37_9BACT</name>
<gene>
    <name evidence="4" type="ORF">A2989_02450</name>
</gene>
<dbReference type="Pfam" id="PF13439">
    <property type="entry name" value="Glyco_transf_4"/>
    <property type="match status" value="1"/>
</dbReference>
<proteinExistence type="predicted"/>
<dbReference type="InterPro" id="IPR028098">
    <property type="entry name" value="Glyco_trans_4-like_N"/>
</dbReference>
<dbReference type="EMBL" id="MEXN01000006">
    <property type="protein sequence ID" value="OGD03466.1"/>
    <property type="molecule type" value="Genomic_DNA"/>
</dbReference>
<feature type="domain" description="Glycosyl transferase family 1" evidence="2">
    <location>
        <begin position="190"/>
        <end position="330"/>
    </location>
</feature>
<dbReference type="FunFam" id="3.40.50.2000:FF:000119">
    <property type="entry name" value="Glycosyl transferase group 1"/>
    <property type="match status" value="1"/>
</dbReference>
<dbReference type="InterPro" id="IPR001296">
    <property type="entry name" value="Glyco_trans_1"/>
</dbReference>
<protein>
    <recommendedName>
        <fullName evidence="6">Glycosyl transferase family 1 domain-containing protein</fullName>
    </recommendedName>
</protein>
<dbReference type="STRING" id="1797259.A2989_02450"/>
<dbReference type="PANTHER" id="PTHR46401:SF2">
    <property type="entry name" value="GLYCOSYLTRANSFERASE WBBK-RELATED"/>
    <property type="match status" value="1"/>
</dbReference>
<dbReference type="CDD" id="cd03809">
    <property type="entry name" value="GT4_MtfB-like"/>
    <property type="match status" value="1"/>
</dbReference>